<feature type="domain" description="WYL" evidence="1">
    <location>
        <begin position="150"/>
        <end position="227"/>
    </location>
</feature>
<protein>
    <submittedName>
        <fullName evidence="3">WYL domain-containing protein</fullName>
    </submittedName>
</protein>
<dbReference type="AlphaFoldDB" id="A0A291TBM6"/>
<evidence type="ECO:0000259" key="1">
    <source>
        <dbReference type="Pfam" id="PF13280"/>
    </source>
</evidence>
<reference evidence="3 4" key="1">
    <citation type="submission" date="2017-10" db="EMBL/GenBank/DDBJ databases">
        <title>Complete Genome Sequence of Faecalibacterium prausnitzii isolated from the gut of healthy adult Indian.</title>
        <authorList>
            <person name="Bag S."/>
            <person name="Ghosh T.S."/>
            <person name="Das B."/>
        </authorList>
    </citation>
    <scope>NUCLEOTIDE SEQUENCE [LARGE SCALE GENOMIC DNA]</scope>
    <source>
        <strain evidence="3 4">Indica</strain>
    </source>
</reference>
<dbReference type="Pfam" id="PF13280">
    <property type="entry name" value="WYL"/>
    <property type="match status" value="1"/>
</dbReference>
<gene>
    <name evidence="3" type="ORF">CRH10_09920</name>
</gene>
<dbReference type="PROSITE" id="PS52050">
    <property type="entry name" value="WYL"/>
    <property type="match status" value="1"/>
</dbReference>
<dbReference type="InterPro" id="IPR051534">
    <property type="entry name" value="CBASS_pafABC_assoc_protein"/>
</dbReference>
<evidence type="ECO:0000313" key="4">
    <source>
        <dbReference type="Proteomes" id="UP000223709"/>
    </source>
</evidence>
<dbReference type="EMBL" id="CP023819">
    <property type="protein sequence ID" value="ATL90593.1"/>
    <property type="molecule type" value="Genomic_DNA"/>
</dbReference>
<name>A0A291TBM6_9FIRM</name>
<proteinExistence type="predicted"/>
<sequence length="344" mass="39883">MTADTLKTTRVLELYQDFLSGKLINKQQAAEQYHVNVRSIQRDIDSIRDFLSEQCAKEGIVRKIEYDKKENGYRLVTQEIEQLSKGEVLALCKILLESRAFTKEQVEKQLQIILNLCVSQKEKADIEWFISNELFHYHDPAHAAVDPDNLWMVAQAVRNQLVLEIEYQKLKDRQIVKRTVEPVGLMFSEYYFYLMGVITDHSTREAFHKKNDPYPTIYRLDRIHSIKETGEKFSVLYKDRFKEGEYKNRTQFMFGGEPQKISFNYYGPSVEAVLDKFPMAKVVDEKEGVCSIEAEVFGTGVKMWLLSQGSKVKVTAPETLVQEIKQEIGRMDAQYEQMGGKTNG</sequence>
<dbReference type="Proteomes" id="UP000223709">
    <property type="component" value="Chromosome"/>
</dbReference>
<evidence type="ECO:0000313" key="3">
    <source>
        <dbReference type="EMBL" id="ATL90593.1"/>
    </source>
</evidence>
<feature type="domain" description="WCX" evidence="2">
    <location>
        <begin position="271"/>
        <end position="331"/>
    </location>
</feature>
<dbReference type="InterPro" id="IPR026881">
    <property type="entry name" value="WYL_dom"/>
</dbReference>
<dbReference type="PANTHER" id="PTHR34580:SF1">
    <property type="entry name" value="PROTEIN PAFC"/>
    <property type="match status" value="1"/>
</dbReference>
<dbReference type="PANTHER" id="PTHR34580">
    <property type="match status" value="1"/>
</dbReference>
<accession>A0A291TBM6</accession>
<evidence type="ECO:0000259" key="2">
    <source>
        <dbReference type="Pfam" id="PF25583"/>
    </source>
</evidence>
<dbReference type="RefSeq" id="WP_098924358.1">
    <property type="nucleotide sequence ID" value="NZ_CP023819.1"/>
</dbReference>
<dbReference type="Pfam" id="PF25583">
    <property type="entry name" value="WCX"/>
    <property type="match status" value="1"/>
</dbReference>
<dbReference type="InterPro" id="IPR057727">
    <property type="entry name" value="WCX_dom"/>
</dbReference>
<organism evidence="3 4">
    <name type="scientific">Faecalibacterium prausnitzii</name>
    <dbReference type="NCBI Taxonomy" id="853"/>
    <lineage>
        <taxon>Bacteria</taxon>
        <taxon>Bacillati</taxon>
        <taxon>Bacillota</taxon>
        <taxon>Clostridia</taxon>
        <taxon>Eubacteriales</taxon>
        <taxon>Oscillospiraceae</taxon>
        <taxon>Faecalibacterium</taxon>
    </lineage>
</organism>